<dbReference type="PANTHER" id="PTHR30160:SF7">
    <property type="entry name" value="ADP-HEPTOSE--LPS HEPTOSYLTRANSFERASE 2"/>
    <property type="match status" value="1"/>
</dbReference>
<keyword evidence="2 3" id="KW-0808">Transferase</keyword>
<dbReference type="Pfam" id="PF01075">
    <property type="entry name" value="Glyco_transf_9"/>
    <property type="match status" value="1"/>
</dbReference>
<keyword evidence="4" id="KW-1185">Reference proteome</keyword>
<dbReference type="GO" id="GO:0005829">
    <property type="term" value="C:cytosol"/>
    <property type="evidence" value="ECO:0007669"/>
    <property type="project" value="TreeGrafter"/>
</dbReference>
<accession>A0A1I7J5J7</accession>
<dbReference type="Proteomes" id="UP000242496">
    <property type="component" value="Unassembled WGS sequence"/>
</dbReference>
<dbReference type="CDD" id="cd03789">
    <property type="entry name" value="GT9_LPS_heptosyltransferase"/>
    <property type="match status" value="1"/>
</dbReference>
<dbReference type="Gene3D" id="3.40.50.2000">
    <property type="entry name" value="Glycogen Phosphorylase B"/>
    <property type="match status" value="2"/>
</dbReference>
<dbReference type="STRING" id="351659.SAMN05421784_12733"/>
<organism evidence="3 4">
    <name type="scientific">Xenorhabdus koppenhoeferi</name>
    <dbReference type="NCBI Taxonomy" id="351659"/>
    <lineage>
        <taxon>Bacteria</taxon>
        <taxon>Pseudomonadati</taxon>
        <taxon>Pseudomonadota</taxon>
        <taxon>Gammaproteobacteria</taxon>
        <taxon>Enterobacterales</taxon>
        <taxon>Morganellaceae</taxon>
        <taxon>Xenorhabdus</taxon>
    </lineage>
</organism>
<dbReference type="PANTHER" id="PTHR30160">
    <property type="entry name" value="TETRAACYLDISACCHARIDE 4'-KINASE-RELATED"/>
    <property type="match status" value="1"/>
</dbReference>
<gene>
    <name evidence="3" type="ORF">SAMN05421784_12733</name>
</gene>
<dbReference type="AlphaFoldDB" id="A0A1I7J5J7"/>
<keyword evidence="1" id="KW-0328">Glycosyltransferase</keyword>
<evidence type="ECO:0000313" key="3">
    <source>
        <dbReference type="EMBL" id="SFU80438.1"/>
    </source>
</evidence>
<dbReference type="GO" id="GO:0009244">
    <property type="term" value="P:lipopolysaccharide core region biosynthetic process"/>
    <property type="evidence" value="ECO:0007669"/>
    <property type="project" value="TreeGrafter"/>
</dbReference>
<dbReference type="SUPFAM" id="SSF53756">
    <property type="entry name" value="UDP-Glycosyltransferase/glycogen phosphorylase"/>
    <property type="match status" value="1"/>
</dbReference>
<proteinExistence type="predicted"/>
<name>A0A1I7J5J7_9GAMM</name>
<dbReference type="InterPro" id="IPR002201">
    <property type="entry name" value="Glyco_trans_9"/>
</dbReference>
<evidence type="ECO:0000313" key="4">
    <source>
        <dbReference type="Proteomes" id="UP000242496"/>
    </source>
</evidence>
<protein>
    <submittedName>
        <fullName evidence="3">ADP-heptose:LPS heptosyltransferase</fullName>
    </submittedName>
</protein>
<reference evidence="4" key="1">
    <citation type="submission" date="2016-10" db="EMBL/GenBank/DDBJ databases">
        <authorList>
            <person name="Varghese N."/>
            <person name="Submissions S."/>
        </authorList>
    </citation>
    <scope>NUCLEOTIDE SEQUENCE [LARGE SCALE GENOMIC DNA]</scope>
    <source>
        <strain evidence="4">DSM 18168</strain>
    </source>
</reference>
<dbReference type="GO" id="GO:0008713">
    <property type="term" value="F:ADP-heptose-lipopolysaccharide heptosyltransferase activity"/>
    <property type="evidence" value="ECO:0007669"/>
    <property type="project" value="TreeGrafter"/>
</dbReference>
<dbReference type="InterPro" id="IPR051199">
    <property type="entry name" value="LPS_LOS_Heptosyltrfase"/>
</dbReference>
<sequence>MIQPKNILIINIARFGDTLLVTPVIRALKTKWPEANIDVFAHKNTKEILDCINLINNLSTFSKGKAKWYGWFSRRYYDLALVYGHDKSLLRYAKRKSNLTVYFSDISEKKLNEYTVEKPREFMPAQQERALLINALGLEVSDWRLQYCVSQCEEEYARDFLRQKELEQQLKIGFQLQSFPAKAYRDWPVEHFHELAQRIYRDYPHVHIFLLGSKDGEASAQMLAEKLGANRCTSLAGKTTMRQNAAIMSQLNLYVGVDTGTTHLAGALGIPMVALYHSFHPGRFLAPQQHPKLAVIEHPVDYRQATRQDTMSVISVDKVWYSVQNLLENERKDNE</sequence>
<evidence type="ECO:0000256" key="2">
    <source>
        <dbReference type="ARBA" id="ARBA00022679"/>
    </source>
</evidence>
<dbReference type="EMBL" id="FPBJ01000027">
    <property type="protein sequence ID" value="SFU80438.1"/>
    <property type="molecule type" value="Genomic_DNA"/>
</dbReference>
<evidence type="ECO:0000256" key="1">
    <source>
        <dbReference type="ARBA" id="ARBA00022676"/>
    </source>
</evidence>